<feature type="compositionally biased region" description="Polar residues" evidence="1">
    <location>
        <begin position="22"/>
        <end position="31"/>
    </location>
</feature>
<protein>
    <recommendedName>
        <fullName evidence="2">tRNA nuclease CdiA C-terminal domain-containing protein</fullName>
    </recommendedName>
</protein>
<dbReference type="Proteomes" id="UP001596512">
    <property type="component" value="Unassembled WGS sequence"/>
</dbReference>
<evidence type="ECO:0000313" key="4">
    <source>
        <dbReference type="Proteomes" id="UP001596512"/>
    </source>
</evidence>
<proteinExistence type="predicted"/>
<dbReference type="InterPro" id="IPR040559">
    <property type="entry name" value="CdiA_C"/>
</dbReference>
<evidence type="ECO:0000256" key="1">
    <source>
        <dbReference type="SAM" id="MobiDB-lite"/>
    </source>
</evidence>
<organism evidence="3 4">
    <name type="scientific">Actinokineospora soli</name>
    <dbReference type="NCBI Taxonomy" id="1048753"/>
    <lineage>
        <taxon>Bacteria</taxon>
        <taxon>Bacillati</taxon>
        <taxon>Actinomycetota</taxon>
        <taxon>Actinomycetes</taxon>
        <taxon>Pseudonocardiales</taxon>
        <taxon>Pseudonocardiaceae</taxon>
        <taxon>Actinokineospora</taxon>
    </lineage>
</organism>
<sequence length="211" mass="22462">MAPKPRKPGDGNGQPGDGADRPSQQHGSINAGNGVDSALDATMDTAKLGEPGTGQGKPPETTTPSQSGHTRPSEPPNPNAKPGGTPTNTEVGSPKQREGHRIENDSATILARAGYKISQNTGEKGRNGTSDPDYNMEGKLWDCYAPSSDKRENIRSELKDKAKKQSGSIVINMERSPMTVEEMKAILPHVKGLEEVKIIDKNGNIIDAFPQ</sequence>
<dbReference type="Pfam" id="PF18451">
    <property type="entry name" value="CdiA_C"/>
    <property type="match status" value="1"/>
</dbReference>
<dbReference type="CDD" id="cd13442">
    <property type="entry name" value="CDI_toxin_Bp1026b-like"/>
    <property type="match status" value="1"/>
</dbReference>
<feature type="compositionally biased region" description="Polar residues" evidence="1">
    <location>
        <begin position="117"/>
        <end position="132"/>
    </location>
</feature>
<name>A0ABW2TPP7_9PSEU</name>
<feature type="compositionally biased region" description="Basic and acidic residues" evidence="1">
    <location>
        <begin position="95"/>
        <end position="104"/>
    </location>
</feature>
<dbReference type="EMBL" id="JBHTEY010000004">
    <property type="protein sequence ID" value="MFC7614743.1"/>
    <property type="molecule type" value="Genomic_DNA"/>
</dbReference>
<reference evidence="4" key="1">
    <citation type="journal article" date="2019" name="Int. J. Syst. Evol. Microbiol.">
        <title>The Global Catalogue of Microorganisms (GCM) 10K type strain sequencing project: providing services to taxonomists for standard genome sequencing and annotation.</title>
        <authorList>
            <consortium name="The Broad Institute Genomics Platform"/>
            <consortium name="The Broad Institute Genome Sequencing Center for Infectious Disease"/>
            <person name="Wu L."/>
            <person name="Ma J."/>
        </authorList>
    </citation>
    <scope>NUCLEOTIDE SEQUENCE [LARGE SCALE GENOMIC DNA]</scope>
    <source>
        <strain evidence="4">JCM 17695</strain>
    </source>
</reference>
<accession>A0ABW2TPP7</accession>
<dbReference type="Gene3D" id="3.40.1350.120">
    <property type="match status" value="1"/>
</dbReference>
<comment type="caution">
    <text evidence="3">The sequence shown here is derived from an EMBL/GenBank/DDBJ whole genome shotgun (WGS) entry which is preliminary data.</text>
</comment>
<evidence type="ECO:0000313" key="3">
    <source>
        <dbReference type="EMBL" id="MFC7614743.1"/>
    </source>
</evidence>
<evidence type="ECO:0000259" key="2">
    <source>
        <dbReference type="Pfam" id="PF18451"/>
    </source>
</evidence>
<gene>
    <name evidence="3" type="ORF">ACFQV2_15640</name>
</gene>
<feature type="region of interest" description="Disordered" evidence="1">
    <location>
        <begin position="1"/>
        <end position="153"/>
    </location>
</feature>
<dbReference type="InterPro" id="IPR033806">
    <property type="entry name" value="CDI_toxin_Bp1026b-like"/>
</dbReference>
<keyword evidence="4" id="KW-1185">Reference proteome</keyword>
<feature type="domain" description="tRNA nuclease CdiA C-terminal" evidence="2">
    <location>
        <begin position="131"/>
        <end position="205"/>
    </location>
</feature>
<feature type="compositionally biased region" description="Polar residues" evidence="1">
    <location>
        <begin position="60"/>
        <end position="70"/>
    </location>
</feature>